<accession>A0A7Y9LDE9</accession>
<dbReference type="InterPro" id="IPR029058">
    <property type="entry name" value="AB_hydrolase_fold"/>
</dbReference>
<evidence type="ECO:0000313" key="4">
    <source>
        <dbReference type="Proteomes" id="UP000569914"/>
    </source>
</evidence>
<evidence type="ECO:0000259" key="2">
    <source>
        <dbReference type="Pfam" id="PF20434"/>
    </source>
</evidence>
<dbReference type="RefSeq" id="WP_179753692.1">
    <property type="nucleotide sequence ID" value="NZ_JACCBU010000001.1"/>
</dbReference>
<feature type="domain" description="BD-FAE-like" evidence="2">
    <location>
        <begin position="30"/>
        <end position="194"/>
    </location>
</feature>
<dbReference type="GO" id="GO:0016787">
    <property type="term" value="F:hydrolase activity"/>
    <property type="evidence" value="ECO:0007669"/>
    <property type="project" value="UniProtKB-KW"/>
</dbReference>
<dbReference type="InterPro" id="IPR050300">
    <property type="entry name" value="GDXG_lipolytic_enzyme"/>
</dbReference>
<sequence length="244" mass="26801">MRSEELRFGEDERQVVDLRLPDRPLRPIGLFYIHGGGWYAGQRADFHGHVEHFAGLGYAAAATGYRIDEQTGYRDKLTDVTAGLDRFRARLAEEAPEVDRIVVLGSSAGAHLATMIALGSAEIAGCVSVNGPGTMVPWPDQDANIATKINWLLQDGTTAEEISPDRQVRDGCPPFLFLLAEYEHLFPHDHVRELAKIIETHGGWTETEVVPETKHGFVYALGNPATDRALAAISAFLERLAASR</sequence>
<dbReference type="Proteomes" id="UP000569914">
    <property type="component" value="Unassembled WGS sequence"/>
</dbReference>
<keyword evidence="4" id="KW-1185">Reference proteome</keyword>
<dbReference type="PANTHER" id="PTHR48081">
    <property type="entry name" value="AB HYDROLASE SUPERFAMILY PROTEIN C4A8.06C"/>
    <property type="match status" value="1"/>
</dbReference>
<organism evidence="3 4">
    <name type="scientific">Microlunatus parietis</name>
    <dbReference type="NCBI Taxonomy" id="682979"/>
    <lineage>
        <taxon>Bacteria</taxon>
        <taxon>Bacillati</taxon>
        <taxon>Actinomycetota</taxon>
        <taxon>Actinomycetes</taxon>
        <taxon>Propionibacteriales</taxon>
        <taxon>Propionibacteriaceae</taxon>
        <taxon>Microlunatus</taxon>
    </lineage>
</organism>
<name>A0A7Y9LDE9_9ACTN</name>
<dbReference type="PANTHER" id="PTHR48081:SF33">
    <property type="entry name" value="KYNURENINE FORMAMIDASE"/>
    <property type="match status" value="1"/>
</dbReference>
<dbReference type="InterPro" id="IPR049492">
    <property type="entry name" value="BD-FAE-like_dom"/>
</dbReference>
<keyword evidence="1" id="KW-0378">Hydrolase</keyword>
<comment type="caution">
    <text evidence="3">The sequence shown here is derived from an EMBL/GenBank/DDBJ whole genome shotgun (WGS) entry which is preliminary data.</text>
</comment>
<dbReference type="Gene3D" id="3.40.50.1820">
    <property type="entry name" value="alpha/beta hydrolase"/>
    <property type="match status" value="1"/>
</dbReference>
<dbReference type="EMBL" id="JACCBU010000001">
    <property type="protein sequence ID" value="NYE72705.1"/>
    <property type="molecule type" value="Genomic_DNA"/>
</dbReference>
<proteinExistence type="predicted"/>
<dbReference type="Pfam" id="PF20434">
    <property type="entry name" value="BD-FAE"/>
    <property type="match status" value="1"/>
</dbReference>
<dbReference type="AlphaFoldDB" id="A0A7Y9LDE9"/>
<evidence type="ECO:0000256" key="1">
    <source>
        <dbReference type="ARBA" id="ARBA00022801"/>
    </source>
</evidence>
<protein>
    <submittedName>
        <fullName evidence="3">Acetyl esterase/lipase</fullName>
    </submittedName>
</protein>
<evidence type="ECO:0000313" key="3">
    <source>
        <dbReference type="EMBL" id="NYE72705.1"/>
    </source>
</evidence>
<gene>
    <name evidence="3" type="ORF">BKA15_004034</name>
</gene>
<dbReference type="SUPFAM" id="SSF53474">
    <property type="entry name" value="alpha/beta-Hydrolases"/>
    <property type="match status" value="1"/>
</dbReference>
<reference evidence="3 4" key="1">
    <citation type="submission" date="2020-07" db="EMBL/GenBank/DDBJ databases">
        <title>Sequencing the genomes of 1000 actinobacteria strains.</title>
        <authorList>
            <person name="Klenk H.-P."/>
        </authorList>
    </citation>
    <scope>NUCLEOTIDE SEQUENCE [LARGE SCALE GENOMIC DNA]</scope>
    <source>
        <strain evidence="3 4">DSM 22083</strain>
    </source>
</reference>